<dbReference type="InterPro" id="IPR010970">
    <property type="entry name" value="Cys_dSase_SufS"/>
</dbReference>
<evidence type="ECO:0000313" key="10">
    <source>
        <dbReference type="Proteomes" id="UP000199520"/>
    </source>
</evidence>
<dbReference type="CDD" id="cd06453">
    <property type="entry name" value="SufS_like"/>
    <property type="match status" value="1"/>
</dbReference>
<keyword evidence="10" id="KW-1185">Reference proteome</keyword>
<feature type="region of interest" description="Disordered" evidence="7">
    <location>
        <begin position="223"/>
        <end position="243"/>
    </location>
</feature>
<evidence type="ECO:0000313" key="9">
    <source>
        <dbReference type="EMBL" id="SFL31661.1"/>
    </source>
</evidence>
<dbReference type="Proteomes" id="UP000199520">
    <property type="component" value="Unassembled WGS sequence"/>
</dbReference>
<evidence type="ECO:0000256" key="3">
    <source>
        <dbReference type="ARBA" id="ARBA00012239"/>
    </source>
</evidence>
<dbReference type="InterPro" id="IPR016454">
    <property type="entry name" value="Cysteine_dSase"/>
</dbReference>
<dbReference type="Pfam" id="PF00266">
    <property type="entry name" value="Aminotran_5"/>
    <property type="match status" value="1"/>
</dbReference>
<feature type="domain" description="Aminotransferase class V" evidence="8">
    <location>
        <begin position="2"/>
        <end position="368"/>
    </location>
</feature>
<dbReference type="PIRSF" id="PIRSF005572">
    <property type="entry name" value="NifS"/>
    <property type="match status" value="1"/>
</dbReference>
<comment type="catalytic activity">
    <reaction evidence="6">
        <text>(sulfur carrier)-H + L-cysteine = (sulfur carrier)-SH + L-alanine</text>
        <dbReference type="Rhea" id="RHEA:43892"/>
        <dbReference type="Rhea" id="RHEA-COMP:14737"/>
        <dbReference type="Rhea" id="RHEA-COMP:14739"/>
        <dbReference type="ChEBI" id="CHEBI:29917"/>
        <dbReference type="ChEBI" id="CHEBI:35235"/>
        <dbReference type="ChEBI" id="CHEBI:57972"/>
        <dbReference type="ChEBI" id="CHEBI:64428"/>
        <dbReference type="EC" id="2.8.1.7"/>
    </reaction>
</comment>
<dbReference type="GO" id="GO:0006534">
    <property type="term" value="P:cysteine metabolic process"/>
    <property type="evidence" value="ECO:0007669"/>
    <property type="project" value="InterPro"/>
</dbReference>
<dbReference type="InterPro" id="IPR010969">
    <property type="entry name" value="Cys_dSase-rel_unknwn_funct"/>
</dbReference>
<dbReference type="OrthoDB" id="9804366at2"/>
<dbReference type="InterPro" id="IPR000192">
    <property type="entry name" value="Aminotrans_V_dom"/>
</dbReference>
<dbReference type="PANTHER" id="PTHR43586">
    <property type="entry name" value="CYSTEINE DESULFURASE"/>
    <property type="match status" value="1"/>
</dbReference>
<dbReference type="SUPFAM" id="SSF53383">
    <property type="entry name" value="PLP-dependent transferases"/>
    <property type="match status" value="1"/>
</dbReference>
<protein>
    <recommendedName>
        <fullName evidence="3">cysteine desulfurase</fullName>
        <ecNumber evidence="3">2.8.1.7</ecNumber>
    </recommendedName>
</protein>
<proteinExistence type="inferred from homology"/>
<dbReference type="InterPro" id="IPR015424">
    <property type="entry name" value="PyrdxlP-dep_Trfase"/>
</dbReference>
<dbReference type="EC" id="2.8.1.7" evidence="3"/>
<evidence type="ECO:0000256" key="6">
    <source>
        <dbReference type="ARBA" id="ARBA00050776"/>
    </source>
</evidence>
<dbReference type="PANTHER" id="PTHR43586:SF4">
    <property type="entry name" value="ISOPENICILLIN N EPIMERASE"/>
    <property type="match status" value="1"/>
</dbReference>
<comment type="cofactor">
    <cofactor evidence="1">
        <name>pyridoxal 5'-phosphate</name>
        <dbReference type="ChEBI" id="CHEBI:597326"/>
    </cofactor>
</comment>
<evidence type="ECO:0000256" key="2">
    <source>
        <dbReference type="ARBA" id="ARBA00010447"/>
    </source>
</evidence>
<keyword evidence="5" id="KW-0663">Pyridoxal phosphate</keyword>
<organism evidence="9 10">
    <name type="scientific">Pelosinus propionicus DSM 13327</name>
    <dbReference type="NCBI Taxonomy" id="1123291"/>
    <lineage>
        <taxon>Bacteria</taxon>
        <taxon>Bacillati</taxon>
        <taxon>Bacillota</taxon>
        <taxon>Negativicutes</taxon>
        <taxon>Selenomonadales</taxon>
        <taxon>Sporomusaceae</taxon>
        <taxon>Pelosinus</taxon>
    </lineage>
</organism>
<name>A0A1I4GR73_9FIRM</name>
<dbReference type="GO" id="GO:0030170">
    <property type="term" value="F:pyridoxal phosphate binding"/>
    <property type="evidence" value="ECO:0007669"/>
    <property type="project" value="InterPro"/>
</dbReference>
<evidence type="ECO:0000259" key="8">
    <source>
        <dbReference type="Pfam" id="PF00266"/>
    </source>
</evidence>
<keyword evidence="4" id="KW-0808">Transferase</keyword>
<evidence type="ECO:0000256" key="7">
    <source>
        <dbReference type="SAM" id="MobiDB-lite"/>
    </source>
</evidence>
<dbReference type="GO" id="GO:0031071">
    <property type="term" value="F:cysteine desulfurase activity"/>
    <property type="evidence" value="ECO:0007669"/>
    <property type="project" value="UniProtKB-EC"/>
</dbReference>
<evidence type="ECO:0000256" key="4">
    <source>
        <dbReference type="ARBA" id="ARBA00022679"/>
    </source>
</evidence>
<dbReference type="STRING" id="1123291.SAMN04490355_100179"/>
<evidence type="ECO:0000256" key="1">
    <source>
        <dbReference type="ARBA" id="ARBA00001933"/>
    </source>
</evidence>
<dbReference type="InterPro" id="IPR015421">
    <property type="entry name" value="PyrdxlP-dep_Trfase_major"/>
</dbReference>
<dbReference type="Gene3D" id="3.90.1150.10">
    <property type="entry name" value="Aspartate Aminotransferase, domain 1"/>
    <property type="match status" value="1"/>
</dbReference>
<accession>A0A1I4GR73</accession>
<evidence type="ECO:0000256" key="5">
    <source>
        <dbReference type="ARBA" id="ARBA00022898"/>
    </source>
</evidence>
<dbReference type="NCBIfam" id="TIGR01977">
    <property type="entry name" value="am_tr_V_EF2568"/>
    <property type="match status" value="1"/>
</dbReference>
<dbReference type="RefSeq" id="WP_090931839.1">
    <property type="nucleotide sequence ID" value="NZ_FOTS01000001.1"/>
</dbReference>
<dbReference type="Gene3D" id="3.40.640.10">
    <property type="entry name" value="Type I PLP-dependent aspartate aminotransferase-like (Major domain)"/>
    <property type="match status" value="1"/>
</dbReference>
<comment type="similarity">
    <text evidence="2">Belongs to the class-V pyridoxal-phosphate-dependent aminotransferase family. Csd subfamily.</text>
</comment>
<dbReference type="EMBL" id="FOTS01000001">
    <property type="protein sequence ID" value="SFL31661.1"/>
    <property type="molecule type" value="Genomic_DNA"/>
</dbReference>
<dbReference type="AlphaFoldDB" id="A0A1I4GR73"/>
<dbReference type="InterPro" id="IPR015422">
    <property type="entry name" value="PyrdxlP-dep_Trfase_small"/>
</dbReference>
<reference evidence="10" key="1">
    <citation type="submission" date="2016-10" db="EMBL/GenBank/DDBJ databases">
        <authorList>
            <person name="Varghese N."/>
            <person name="Submissions S."/>
        </authorList>
    </citation>
    <scope>NUCLEOTIDE SEQUENCE [LARGE SCALE GENOMIC DNA]</scope>
    <source>
        <strain evidence="10">DSM 13327</strain>
    </source>
</reference>
<sequence length="385" mass="41294">MIYLDNAATSWPKPESVYQMVDKVMRQIGANPGRSGHTMAIEAGRLVQETRELAAALFAIPHPSQVVFTLNVTDSLNLALKGLLQPGDHVITSSMEHNAMARPLEALCKNGVTVTKVATSPVNGISLREIQNAIQANTKLIALTHASNVTGTLNPIREIGQIAKEFGVAFLVDCAQTAGVFPINVQEMGIDLLAFPGHKSLLGCQGVGGLYVHKGITLKTLREGGTGSHSESLEQPDELPERYESGTLNTSGIAGLGAGIRYIMETGMEKIKQREEELTNLLVAGLAKIPGVVLYGPPLGQERAAVVSFNLEQISANELCMILDKSFQIAVRPGLHCAPDAHRVLGTLQGGTIRISPGYFTTEEEIEKCLQAITAIGKELVEEMR</sequence>
<gene>
    <name evidence="9" type="ORF">SAMN04490355_100179</name>
</gene>